<evidence type="ECO:0000256" key="1">
    <source>
        <dbReference type="ARBA" id="ARBA00008520"/>
    </source>
</evidence>
<dbReference type="RefSeq" id="WP_379279796.1">
    <property type="nucleotide sequence ID" value="NZ_JBHUGT010000011.1"/>
</dbReference>
<dbReference type="Proteomes" id="UP001597493">
    <property type="component" value="Unassembled WGS sequence"/>
</dbReference>
<evidence type="ECO:0000313" key="4">
    <source>
        <dbReference type="EMBL" id="MFD2663556.1"/>
    </source>
</evidence>
<dbReference type="PANTHER" id="PTHR43649">
    <property type="entry name" value="ARABINOSE-BINDING PROTEIN-RELATED"/>
    <property type="match status" value="1"/>
</dbReference>
<keyword evidence="2" id="KW-0813">Transport</keyword>
<name>A0ABW5R4Z5_9BACL</name>
<feature type="transmembrane region" description="Helical" evidence="3">
    <location>
        <begin position="7"/>
        <end position="25"/>
    </location>
</feature>
<protein>
    <submittedName>
        <fullName evidence="4">ABC transporter substrate-binding protein</fullName>
    </submittedName>
</protein>
<dbReference type="SUPFAM" id="SSF53850">
    <property type="entry name" value="Periplasmic binding protein-like II"/>
    <property type="match status" value="1"/>
</dbReference>
<evidence type="ECO:0000256" key="3">
    <source>
        <dbReference type="SAM" id="Phobius"/>
    </source>
</evidence>
<dbReference type="Pfam" id="PF01547">
    <property type="entry name" value="SBP_bac_1"/>
    <property type="match status" value="1"/>
</dbReference>
<accession>A0ABW5R4Z5</accession>
<keyword evidence="3" id="KW-0812">Transmembrane</keyword>
<dbReference type="InterPro" id="IPR006059">
    <property type="entry name" value="SBP"/>
</dbReference>
<comment type="caution">
    <text evidence="4">The sequence shown here is derived from an EMBL/GenBank/DDBJ whole genome shotgun (WGS) entry which is preliminary data.</text>
</comment>
<proteinExistence type="inferred from homology"/>
<reference evidence="5" key="1">
    <citation type="journal article" date="2019" name="Int. J. Syst. Evol. Microbiol.">
        <title>The Global Catalogue of Microorganisms (GCM) 10K type strain sequencing project: providing services to taxonomists for standard genome sequencing and annotation.</title>
        <authorList>
            <consortium name="The Broad Institute Genomics Platform"/>
            <consortium name="The Broad Institute Genome Sequencing Center for Infectious Disease"/>
            <person name="Wu L."/>
            <person name="Ma J."/>
        </authorList>
    </citation>
    <scope>NUCLEOTIDE SEQUENCE [LARGE SCALE GENOMIC DNA]</scope>
    <source>
        <strain evidence="5">TISTR 1827</strain>
    </source>
</reference>
<keyword evidence="3" id="KW-1133">Transmembrane helix</keyword>
<evidence type="ECO:0000256" key="2">
    <source>
        <dbReference type="ARBA" id="ARBA00022448"/>
    </source>
</evidence>
<organism evidence="4 5">
    <name type="scientific">Paenibacillus thailandensis</name>
    <dbReference type="NCBI Taxonomy" id="393250"/>
    <lineage>
        <taxon>Bacteria</taxon>
        <taxon>Bacillati</taxon>
        <taxon>Bacillota</taxon>
        <taxon>Bacilli</taxon>
        <taxon>Bacillales</taxon>
        <taxon>Paenibacillaceae</taxon>
        <taxon>Paenibacillus</taxon>
    </lineage>
</organism>
<gene>
    <name evidence="4" type="ORF">ACFSW5_25275</name>
</gene>
<keyword evidence="5" id="KW-1185">Reference proteome</keyword>
<keyword evidence="3" id="KW-0472">Membrane</keyword>
<dbReference type="EMBL" id="JBHUMY010000043">
    <property type="protein sequence ID" value="MFD2663556.1"/>
    <property type="molecule type" value="Genomic_DNA"/>
</dbReference>
<dbReference type="InterPro" id="IPR050490">
    <property type="entry name" value="Bact_solute-bd_prot1"/>
</dbReference>
<dbReference type="PANTHER" id="PTHR43649:SF29">
    <property type="entry name" value="OSMOPROTECTIVE COMPOUNDS-BINDING PROTEIN GGTB"/>
    <property type="match status" value="1"/>
</dbReference>
<sequence>MGHYKRYGWIVLYGIALSAVIIYSFKGTGEPVKPQEPDKVTLTFRHFWTKEHDLPVLRIFQDIVNEYERTHPNVKVNFEGIDQTVHREQKLKSEMVTGTPPEMFVLFAGAEMEPYIRSNRLMDLSGFVEQNQLSFQDLHLWKGEDGQGVYGLPFEGHAEPLYYNRRIFGKLGIEPPETLDDLNAAVRKLRASGYTPFALGNEEQWPAGVYAHYLMDRFAGPELIEKLVRGEEGASFRNGGYLKAFDLLQQWSKEGALGGSPGSASTEEAIRMFTHGEAAMYVGGSWDITLFRSDSAPDGFERDIGVMPFPSLEAGEARSIAGGYTIGIGLSSNLTEAQREAALEFLKAVYTEEAQARLVYEAARIPSMTIDYDPVKTGPVFNQVAKFMQESESSFVAYDNVLSPEVKKSFLSVLDKLLSNAISGEEALMQLDKASEAYWKLRRSS</sequence>
<evidence type="ECO:0000313" key="5">
    <source>
        <dbReference type="Proteomes" id="UP001597493"/>
    </source>
</evidence>
<comment type="similarity">
    <text evidence="1">Belongs to the bacterial solute-binding protein 1 family.</text>
</comment>
<dbReference type="Gene3D" id="3.40.190.10">
    <property type="entry name" value="Periplasmic binding protein-like II"/>
    <property type="match status" value="2"/>
</dbReference>